<accession>A0A1I5BSU6</accession>
<name>A0A1I5BSU6_9GAMM</name>
<reference evidence="2" key="1">
    <citation type="submission" date="2016-10" db="EMBL/GenBank/DDBJ databases">
        <authorList>
            <person name="Varghese N."/>
            <person name="Submissions S."/>
        </authorList>
    </citation>
    <scope>NUCLEOTIDE SEQUENCE [LARGE SCALE GENOMIC DNA]</scope>
    <source>
        <strain evidence="2">N6PO6</strain>
    </source>
</reference>
<gene>
    <name evidence="1" type="ORF">SAMN05216516_1219</name>
</gene>
<protein>
    <submittedName>
        <fullName evidence="1">Uncharacterized protein</fullName>
    </submittedName>
</protein>
<evidence type="ECO:0000313" key="2">
    <source>
        <dbReference type="Proteomes" id="UP000242222"/>
    </source>
</evidence>
<evidence type="ECO:0000313" key="1">
    <source>
        <dbReference type="EMBL" id="SFN77780.1"/>
    </source>
</evidence>
<sequence>MGVYQVNEDLPTVIAENNLTLAPDLTIKVLMLSDGNRTIPEVEMQRACEWLGVNLSTLQAMTLTNQRRGGDEFF</sequence>
<dbReference type="Proteomes" id="UP000242222">
    <property type="component" value="Unassembled WGS sequence"/>
</dbReference>
<keyword evidence="2" id="KW-1185">Reference proteome</keyword>
<proteinExistence type="predicted"/>
<dbReference type="EMBL" id="FOVC01000021">
    <property type="protein sequence ID" value="SFN77780.1"/>
    <property type="molecule type" value="Genomic_DNA"/>
</dbReference>
<dbReference type="AlphaFoldDB" id="A0A1I5BSU6"/>
<dbReference type="STRING" id="1367852.SAMN05216516_1219"/>
<organism evidence="1 2">
    <name type="scientific">Izhakiella capsodis</name>
    <dbReference type="NCBI Taxonomy" id="1367852"/>
    <lineage>
        <taxon>Bacteria</taxon>
        <taxon>Pseudomonadati</taxon>
        <taxon>Pseudomonadota</taxon>
        <taxon>Gammaproteobacteria</taxon>
        <taxon>Enterobacterales</taxon>
        <taxon>Erwiniaceae</taxon>
        <taxon>Izhakiella</taxon>
    </lineage>
</organism>